<sequence length="214" mass="24853">MDEKTSEINQSRQFHEVTLREFELTDVDDYFVWASDDRVSPWWRWDTFTNKEDVLAFMEKTVLPHPWMRAICLDGRPVGAISVTRRTAEHQCRAELGYVIASQYWGRGIATEAVNLVLGTIFGDMEGLERLEALVLVQNVRSQKVLEKAGFTKEGILKKYLIHKGKISDMTSSGIVFFCDLIYYYLDRLFEGIHELMPNDEVFFNSKLRQLDAQ</sequence>
<keyword evidence="3" id="KW-1185">Reference proteome</keyword>
<name>A0AAD6EY89_9POAL</name>
<dbReference type="PANTHER" id="PTHR46067">
    <property type="entry name" value="ACYL-COA N-ACYLTRANSFERASES (NAT) SUPERFAMILY PROTEIN"/>
    <property type="match status" value="1"/>
</dbReference>
<dbReference type="Gene3D" id="3.40.630.30">
    <property type="match status" value="1"/>
</dbReference>
<comment type="caution">
    <text evidence="2">The sequence shown here is derived from an EMBL/GenBank/DDBJ whole genome shotgun (WGS) entry which is preliminary data.</text>
</comment>
<dbReference type="AlphaFoldDB" id="A0AAD6EY89"/>
<feature type="domain" description="N-acetyltransferase" evidence="1">
    <location>
        <begin position="17"/>
        <end position="182"/>
    </location>
</feature>
<organism evidence="2 3">
    <name type="scientific">Rhynchospora tenuis</name>
    <dbReference type="NCBI Taxonomy" id="198213"/>
    <lineage>
        <taxon>Eukaryota</taxon>
        <taxon>Viridiplantae</taxon>
        <taxon>Streptophyta</taxon>
        <taxon>Embryophyta</taxon>
        <taxon>Tracheophyta</taxon>
        <taxon>Spermatophyta</taxon>
        <taxon>Magnoliopsida</taxon>
        <taxon>Liliopsida</taxon>
        <taxon>Poales</taxon>
        <taxon>Cyperaceae</taxon>
        <taxon>Cyperoideae</taxon>
        <taxon>Rhynchosporeae</taxon>
        <taxon>Rhynchospora</taxon>
    </lineage>
</organism>
<protein>
    <recommendedName>
        <fullName evidence="1">N-acetyltransferase domain-containing protein</fullName>
    </recommendedName>
</protein>
<dbReference type="EMBL" id="JAMRDG010000001">
    <property type="protein sequence ID" value="KAJ3705642.1"/>
    <property type="molecule type" value="Genomic_DNA"/>
</dbReference>
<dbReference type="Proteomes" id="UP001210211">
    <property type="component" value="Unassembled WGS sequence"/>
</dbReference>
<dbReference type="InterPro" id="IPR016181">
    <property type="entry name" value="Acyl_CoA_acyltransferase"/>
</dbReference>
<dbReference type="GO" id="GO:0016747">
    <property type="term" value="F:acyltransferase activity, transferring groups other than amino-acyl groups"/>
    <property type="evidence" value="ECO:0007669"/>
    <property type="project" value="InterPro"/>
</dbReference>
<proteinExistence type="predicted"/>
<accession>A0AAD6EY89</accession>
<gene>
    <name evidence="2" type="ORF">LUZ61_009347</name>
</gene>
<dbReference type="InterPro" id="IPR000182">
    <property type="entry name" value="GNAT_dom"/>
</dbReference>
<dbReference type="PROSITE" id="PS51186">
    <property type="entry name" value="GNAT"/>
    <property type="match status" value="1"/>
</dbReference>
<evidence type="ECO:0000313" key="3">
    <source>
        <dbReference type="Proteomes" id="UP001210211"/>
    </source>
</evidence>
<dbReference type="Pfam" id="PF13302">
    <property type="entry name" value="Acetyltransf_3"/>
    <property type="match status" value="1"/>
</dbReference>
<dbReference type="CDD" id="cd04301">
    <property type="entry name" value="NAT_SF"/>
    <property type="match status" value="1"/>
</dbReference>
<dbReference type="PANTHER" id="PTHR46067:SF27">
    <property type="entry name" value="ACYL-COA N-ACYLTRANSFERASES (NAT) SUPERFAMILY PROTEIN"/>
    <property type="match status" value="1"/>
</dbReference>
<evidence type="ECO:0000259" key="1">
    <source>
        <dbReference type="PROSITE" id="PS51186"/>
    </source>
</evidence>
<dbReference type="SUPFAM" id="SSF55729">
    <property type="entry name" value="Acyl-CoA N-acyltransferases (Nat)"/>
    <property type="match status" value="1"/>
</dbReference>
<reference evidence="2 3" key="1">
    <citation type="journal article" date="2022" name="Cell">
        <title>Repeat-based holocentromeres influence genome architecture and karyotype evolution.</title>
        <authorList>
            <person name="Hofstatter P.G."/>
            <person name="Thangavel G."/>
            <person name="Lux T."/>
            <person name="Neumann P."/>
            <person name="Vondrak T."/>
            <person name="Novak P."/>
            <person name="Zhang M."/>
            <person name="Costa L."/>
            <person name="Castellani M."/>
            <person name="Scott A."/>
            <person name="Toegelov H."/>
            <person name="Fuchs J."/>
            <person name="Mata-Sucre Y."/>
            <person name="Dias Y."/>
            <person name="Vanzela A.L.L."/>
            <person name="Huettel B."/>
            <person name="Almeida C.C.S."/>
            <person name="Simkova H."/>
            <person name="Souza G."/>
            <person name="Pedrosa-Harand A."/>
            <person name="Macas J."/>
            <person name="Mayer K.F.X."/>
            <person name="Houben A."/>
            <person name="Marques A."/>
        </authorList>
    </citation>
    <scope>NUCLEOTIDE SEQUENCE [LARGE SCALE GENOMIC DNA]</scope>
    <source>
        <strain evidence="2">RhyTen1mFocal</strain>
    </source>
</reference>
<evidence type="ECO:0000313" key="2">
    <source>
        <dbReference type="EMBL" id="KAJ3705642.1"/>
    </source>
</evidence>